<dbReference type="Proteomes" id="UP001151760">
    <property type="component" value="Unassembled WGS sequence"/>
</dbReference>
<feature type="region of interest" description="Disordered" evidence="1">
    <location>
        <begin position="303"/>
        <end position="365"/>
    </location>
</feature>
<sequence length="626" mass="69489">MSHQSKPGATAFALKVLDKSLDDEKKGNNNYKGSNSANMGANPNLICTNCNKIGHIIDRCFDIVGYPPNYKKPNGKNNVKFMSNNNAVSSHIVASESKPTSSALLTLSNEQILFNGNTNVLIGNISLGWIVDSGANQHMIVSTKFLINVVGISNLGLTVGHPNGTQALVTKIEDLKINDIITLYDLLVVPEYTDSKEKKIGGTGKQSIGLYLFDVDNACKGFYIKHLLNVARALMFHGGLPLYLWSDCILTATYLIKRIPSSVMSGKSPFSLVYRHDPSLSHIRVFGGFKPYNQVSKSLDDEGRVSFDNDGTESNPSDSEETDSVATSMEEETYPEGTSSLTHSHDDTWSGSDTESNSDTQSIPITTDLPVKYGVERVVIYSNLNSKSFCFVFALNKSTELNSYKEAIVYDNRVNAMNNKIEALNKNHTWDITELPSGRKPIGCKWIYKIKYKASGKLKGTRPDFSLKSCSEHSLFTKTVDDIFVSLLVYVDDIVITYFIGIEVITQGDDIYLSQRKYYLELLHEFGLLACKPVSIPMKANIILPYLKGSLDKGLKFTHKKLSNILEGYADSDWAKCPKTRKSVSVYCVFYNGNLISWKSKKHVTFSKSSTEAEYISLRSAAYEII</sequence>
<protein>
    <recommendedName>
        <fullName evidence="4">Reverse transcriptase Ty1/copia-type domain-containing protein</fullName>
    </recommendedName>
</protein>
<evidence type="ECO:0000313" key="3">
    <source>
        <dbReference type="Proteomes" id="UP001151760"/>
    </source>
</evidence>
<gene>
    <name evidence="2" type="ORF">Tco_0682175</name>
</gene>
<evidence type="ECO:0000313" key="2">
    <source>
        <dbReference type="EMBL" id="GJS67611.1"/>
    </source>
</evidence>
<dbReference type="CDD" id="cd09272">
    <property type="entry name" value="RNase_HI_RT_Ty1"/>
    <property type="match status" value="1"/>
</dbReference>
<accession>A0ABQ4XRB7</accession>
<evidence type="ECO:0000256" key="1">
    <source>
        <dbReference type="SAM" id="MobiDB-lite"/>
    </source>
</evidence>
<proteinExistence type="predicted"/>
<feature type="compositionally biased region" description="Polar residues" evidence="1">
    <location>
        <begin position="349"/>
        <end position="365"/>
    </location>
</feature>
<comment type="caution">
    <text evidence="2">The sequence shown here is derived from an EMBL/GenBank/DDBJ whole genome shotgun (WGS) entry which is preliminary data.</text>
</comment>
<name>A0ABQ4XRB7_9ASTR</name>
<dbReference type="EMBL" id="BQNB010009730">
    <property type="protein sequence ID" value="GJS67611.1"/>
    <property type="molecule type" value="Genomic_DNA"/>
</dbReference>
<dbReference type="PANTHER" id="PTHR11439">
    <property type="entry name" value="GAG-POL-RELATED RETROTRANSPOSON"/>
    <property type="match status" value="1"/>
</dbReference>
<evidence type="ECO:0008006" key="4">
    <source>
        <dbReference type="Google" id="ProtNLM"/>
    </source>
</evidence>
<reference evidence="2" key="1">
    <citation type="journal article" date="2022" name="Int. J. Mol. Sci.">
        <title>Draft Genome of Tanacetum Coccineum: Genomic Comparison of Closely Related Tanacetum-Family Plants.</title>
        <authorList>
            <person name="Yamashiro T."/>
            <person name="Shiraishi A."/>
            <person name="Nakayama K."/>
            <person name="Satake H."/>
        </authorList>
    </citation>
    <scope>NUCLEOTIDE SEQUENCE</scope>
</reference>
<keyword evidence="3" id="KW-1185">Reference proteome</keyword>
<reference evidence="2" key="2">
    <citation type="submission" date="2022-01" db="EMBL/GenBank/DDBJ databases">
        <authorList>
            <person name="Yamashiro T."/>
            <person name="Shiraishi A."/>
            <person name="Satake H."/>
            <person name="Nakayama K."/>
        </authorList>
    </citation>
    <scope>NUCLEOTIDE SEQUENCE</scope>
</reference>
<feature type="compositionally biased region" description="Acidic residues" evidence="1">
    <location>
        <begin position="318"/>
        <end position="334"/>
    </location>
</feature>
<dbReference type="PANTHER" id="PTHR11439:SF489">
    <property type="entry name" value="RNA-DIRECTED DNA POLYMERASE"/>
    <property type="match status" value="1"/>
</dbReference>
<organism evidence="2 3">
    <name type="scientific">Tanacetum coccineum</name>
    <dbReference type="NCBI Taxonomy" id="301880"/>
    <lineage>
        <taxon>Eukaryota</taxon>
        <taxon>Viridiplantae</taxon>
        <taxon>Streptophyta</taxon>
        <taxon>Embryophyta</taxon>
        <taxon>Tracheophyta</taxon>
        <taxon>Spermatophyta</taxon>
        <taxon>Magnoliopsida</taxon>
        <taxon>eudicotyledons</taxon>
        <taxon>Gunneridae</taxon>
        <taxon>Pentapetalae</taxon>
        <taxon>asterids</taxon>
        <taxon>campanulids</taxon>
        <taxon>Asterales</taxon>
        <taxon>Asteraceae</taxon>
        <taxon>Asteroideae</taxon>
        <taxon>Anthemideae</taxon>
        <taxon>Anthemidinae</taxon>
        <taxon>Tanacetum</taxon>
    </lineage>
</organism>